<keyword evidence="7" id="KW-0227">DNA damage</keyword>
<dbReference type="InterPro" id="IPR004612">
    <property type="entry name" value="Resolv_RecU"/>
</dbReference>
<dbReference type="InterPro" id="IPR011856">
    <property type="entry name" value="tRNA_endonuc-like_dom_sf"/>
</dbReference>
<reference evidence="15" key="2">
    <citation type="submission" date="2015-06" db="EMBL/GenBank/DDBJ databases">
        <title>Genome Sequence of Bacillus endophyticus and Analysis of its Companion Mechanism in the Ketogulonigenium vulgare-Bacillus strain Consortium.</title>
        <authorList>
            <person name="Jia N."/>
            <person name="Du J."/>
            <person name="Ding M.-Z."/>
            <person name="Gao F."/>
            <person name="Yuan Y.-J."/>
        </authorList>
    </citation>
    <scope>NUCLEOTIDE SEQUENCE [LARGE SCALE GENOMIC DNA]</scope>
    <source>
        <strain evidence="15">Hbe603</strain>
    </source>
</reference>
<dbReference type="Proteomes" id="UP000036202">
    <property type="component" value="Chromosome"/>
</dbReference>
<evidence type="ECO:0000256" key="9">
    <source>
        <dbReference type="ARBA" id="ARBA00022842"/>
    </source>
</evidence>
<evidence type="ECO:0000256" key="7">
    <source>
        <dbReference type="ARBA" id="ARBA00022763"/>
    </source>
</evidence>
<evidence type="ECO:0000256" key="1">
    <source>
        <dbReference type="ARBA" id="ARBA00001946"/>
    </source>
</evidence>
<keyword evidence="5" id="KW-0479">Metal-binding</keyword>
<keyword evidence="3" id="KW-0963">Cytoplasm</keyword>
<evidence type="ECO:0000256" key="8">
    <source>
        <dbReference type="ARBA" id="ARBA00022801"/>
    </source>
</evidence>
<organism evidence="14 15">
    <name type="scientific">Priestia filamentosa</name>
    <dbReference type="NCBI Taxonomy" id="1402861"/>
    <lineage>
        <taxon>Bacteria</taxon>
        <taxon>Bacillati</taxon>
        <taxon>Bacillota</taxon>
        <taxon>Bacilli</taxon>
        <taxon>Bacillales</taxon>
        <taxon>Bacillaceae</taxon>
        <taxon>Priestia</taxon>
    </lineage>
</organism>
<evidence type="ECO:0000256" key="10">
    <source>
        <dbReference type="ARBA" id="ARBA00023172"/>
    </source>
</evidence>
<evidence type="ECO:0000256" key="4">
    <source>
        <dbReference type="ARBA" id="ARBA00022722"/>
    </source>
</evidence>
<comment type="subcellular location">
    <subcellularLocation>
        <location evidence="2">Cytoplasm</location>
    </subcellularLocation>
</comment>
<dbReference type="Gene3D" id="3.40.1350.10">
    <property type="match status" value="1"/>
</dbReference>
<evidence type="ECO:0000313" key="15">
    <source>
        <dbReference type="Proteomes" id="UP000036202"/>
    </source>
</evidence>
<dbReference type="OrthoDB" id="2475790at2"/>
<dbReference type="GO" id="GO:0006281">
    <property type="term" value="P:DNA repair"/>
    <property type="evidence" value="ECO:0007669"/>
    <property type="project" value="UniProtKB-KW"/>
</dbReference>
<evidence type="ECO:0000256" key="2">
    <source>
        <dbReference type="ARBA" id="ARBA00004496"/>
    </source>
</evidence>
<dbReference type="KEGG" id="beo:BEH_08015"/>
<name>A0A0H4KUR6_9BACI</name>
<gene>
    <name evidence="14" type="ORF">BEH_08015</name>
</gene>
<keyword evidence="15" id="KW-1185">Reference proteome</keyword>
<evidence type="ECO:0000256" key="3">
    <source>
        <dbReference type="ARBA" id="ARBA00022490"/>
    </source>
</evidence>
<dbReference type="EMBL" id="CP011974">
    <property type="protein sequence ID" value="AKO92048.1"/>
    <property type="molecule type" value="Genomic_DNA"/>
</dbReference>
<keyword evidence="11" id="KW-0234">DNA repair</keyword>
<dbReference type="GO" id="GO:0004519">
    <property type="term" value="F:endonuclease activity"/>
    <property type="evidence" value="ECO:0007669"/>
    <property type="project" value="UniProtKB-KW"/>
</dbReference>
<dbReference type="PATRIC" id="fig|135735.6.peg.1642"/>
<dbReference type="RefSeq" id="WP_046217009.1">
    <property type="nucleotide sequence ID" value="NZ_CP011974.1"/>
</dbReference>
<protein>
    <recommendedName>
        <fullName evidence="13">Holliday junction resolvase RecU</fullName>
    </recommendedName>
</protein>
<sequence length="183" mass="21678">MAKDQGRAFESDVEQSCKDQKVFYHRIKDVFIPMDLRRRVRVPMNKYDSFVFKRPHLVPLEFKSTKAKSFSFSEKIIKEHQIKYLKEAVDYDGVIAGFVFNFRESDNATYFVHIDDFIQYKNHAEGKDDSITYKSKVNKSSIPIAICEEIGIPVENMKKKVRYRYYINKLIDDISEKYDKGEM</sequence>
<keyword evidence="8" id="KW-0378">Hydrolase</keyword>
<reference evidence="14 15" key="1">
    <citation type="journal article" date="2015" name="PLoS ONE">
        <title>Genome Sequence of Bacillus endophyticus and Analysis of Its Companion Mechanism in the Ketogulonigenium vulgare-Bacillus Strain Consortium.</title>
        <authorList>
            <person name="Jia N."/>
            <person name="Du J."/>
            <person name="Ding M.Z."/>
            <person name="Gao F."/>
            <person name="Yuan Y.J."/>
        </authorList>
    </citation>
    <scope>NUCLEOTIDE SEQUENCE [LARGE SCALE GENOMIC DNA]</scope>
    <source>
        <strain evidence="14 15">Hbe603</strain>
    </source>
</reference>
<evidence type="ECO:0000313" key="14">
    <source>
        <dbReference type="EMBL" id="AKO92048.1"/>
    </source>
</evidence>
<evidence type="ECO:0000256" key="5">
    <source>
        <dbReference type="ARBA" id="ARBA00022723"/>
    </source>
</evidence>
<dbReference type="AlphaFoldDB" id="A0A0H4KUR6"/>
<dbReference type="GO" id="GO:0046872">
    <property type="term" value="F:metal ion binding"/>
    <property type="evidence" value="ECO:0007669"/>
    <property type="project" value="UniProtKB-KW"/>
</dbReference>
<comment type="similarity">
    <text evidence="12">Belongs to the RecU family.</text>
</comment>
<keyword evidence="10" id="KW-0233">DNA recombination</keyword>
<evidence type="ECO:0000256" key="13">
    <source>
        <dbReference type="ARBA" id="ARBA00029523"/>
    </source>
</evidence>
<keyword evidence="9" id="KW-0460">Magnesium</keyword>
<dbReference type="Pfam" id="PF03838">
    <property type="entry name" value="RecU"/>
    <property type="match status" value="1"/>
</dbReference>
<evidence type="ECO:0000256" key="11">
    <source>
        <dbReference type="ARBA" id="ARBA00023204"/>
    </source>
</evidence>
<evidence type="ECO:0000256" key="12">
    <source>
        <dbReference type="ARBA" id="ARBA00023447"/>
    </source>
</evidence>
<proteinExistence type="inferred from homology"/>
<dbReference type="GO" id="GO:0006310">
    <property type="term" value="P:DNA recombination"/>
    <property type="evidence" value="ECO:0007669"/>
    <property type="project" value="UniProtKB-KW"/>
</dbReference>
<accession>A0A0H4KUR6</accession>
<dbReference type="GO" id="GO:0016787">
    <property type="term" value="F:hydrolase activity"/>
    <property type="evidence" value="ECO:0007669"/>
    <property type="project" value="UniProtKB-KW"/>
</dbReference>
<keyword evidence="6" id="KW-0255">Endonuclease</keyword>
<dbReference type="InterPro" id="IPR011335">
    <property type="entry name" value="Restrct_endonuc-II-like"/>
</dbReference>
<keyword evidence="4" id="KW-0540">Nuclease</keyword>
<dbReference type="GO" id="GO:0003676">
    <property type="term" value="F:nucleic acid binding"/>
    <property type="evidence" value="ECO:0007669"/>
    <property type="project" value="InterPro"/>
</dbReference>
<evidence type="ECO:0000256" key="6">
    <source>
        <dbReference type="ARBA" id="ARBA00022759"/>
    </source>
</evidence>
<dbReference type="GO" id="GO:0005737">
    <property type="term" value="C:cytoplasm"/>
    <property type="evidence" value="ECO:0007669"/>
    <property type="project" value="UniProtKB-SubCell"/>
</dbReference>
<dbReference type="SUPFAM" id="SSF52980">
    <property type="entry name" value="Restriction endonuclease-like"/>
    <property type="match status" value="1"/>
</dbReference>
<comment type="cofactor">
    <cofactor evidence="1">
        <name>Mg(2+)</name>
        <dbReference type="ChEBI" id="CHEBI:18420"/>
    </cofactor>
</comment>